<accession>A0A0W0SUG8</accession>
<evidence type="ECO:0000256" key="1">
    <source>
        <dbReference type="SAM" id="SignalP"/>
    </source>
</evidence>
<evidence type="ECO:0000313" key="3">
    <source>
        <dbReference type="Proteomes" id="UP000054742"/>
    </source>
</evidence>
<feature type="chain" id="PRO_5006912381" evidence="1">
    <location>
        <begin position="22"/>
        <end position="180"/>
    </location>
</feature>
<dbReference type="OrthoDB" id="5641224at2"/>
<dbReference type="Proteomes" id="UP000054742">
    <property type="component" value="Unassembled WGS sequence"/>
</dbReference>
<name>A0A0W0SUG8_9GAMM</name>
<dbReference type="PATRIC" id="fig|29422.6.peg.229"/>
<dbReference type="InterPro" id="IPR021055">
    <property type="entry name" value="T4BSS_IcmL/DotI"/>
</dbReference>
<dbReference type="RefSeq" id="WP_058440334.1">
    <property type="nucleotide sequence ID" value="NZ_CAAAHU010000001.1"/>
</dbReference>
<dbReference type="CDD" id="cd16385">
    <property type="entry name" value="IcmL"/>
    <property type="match status" value="1"/>
</dbReference>
<sequence length="180" mass="19956">MRQIKFYCLLTLILLSTPGFTAPDNTQLAVWTNEAIVATYTFDYKNFLARQKEIAKYFTAAGWTAYSTALNASKLPDAVKKNLYSVNAVATLPPEVKSISPTQWEATMPLLVTYKNPQYQQKQNLLVTINFIQAPAGQGVRGLAIASLQSKVTQPPCQCQTEIDEEQTTTNDKTQSPDGK</sequence>
<keyword evidence="1" id="KW-0732">Signal</keyword>
<dbReference type="Pfam" id="PF11393">
    <property type="entry name" value="T4BSS_DotI_IcmL"/>
    <property type="match status" value="1"/>
</dbReference>
<proteinExistence type="predicted"/>
<keyword evidence="3" id="KW-1185">Reference proteome</keyword>
<feature type="signal peptide" evidence="1">
    <location>
        <begin position="1"/>
        <end position="21"/>
    </location>
</feature>
<comment type="caution">
    <text evidence="2">The sequence shown here is derived from an EMBL/GenBank/DDBJ whole genome shotgun (WGS) entry which is preliminary data.</text>
</comment>
<dbReference type="AlphaFoldDB" id="A0A0W0SUG8"/>
<reference evidence="2 3" key="1">
    <citation type="submission" date="2015-11" db="EMBL/GenBank/DDBJ databases">
        <title>Genomic analysis of 38 Legionella species identifies large and diverse effector repertoires.</title>
        <authorList>
            <person name="Burstein D."/>
            <person name="Amaro F."/>
            <person name="Zusman T."/>
            <person name="Lifshitz Z."/>
            <person name="Cohen O."/>
            <person name="Gilbert J.A."/>
            <person name="Pupko T."/>
            <person name="Shuman H.A."/>
            <person name="Segal G."/>
        </authorList>
    </citation>
    <scope>NUCLEOTIDE SEQUENCE [LARGE SCALE GENOMIC DNA]</scope>
    <source>
        <strain evidence="2 3">ATCC 43878</strain>
    </source>
</reference>
<organism evidence="2 3">
    <name type="scientific">Legionella brunensis</name>
    <dbReference type="NCBI Taxonomy" id="29422"/>
    <lineage>
        <taxon>Bacteria</taxon>
        <taxon>Pseudomonadati</taxon>
        <taxon>Pseudomonadota</taxon>
        <taxon>Gammaproteobacteria</taxon>
        <taxon>Legionellales</taxon>
        <taxon>Legionellaceae</taxon>
        <taxon>Legionella</taxon>
    </lineage>
</organism>
<evidence type="ECO:0000313" key="2">
    <source>
        <dbReference type="EMBL" id="KTC86992.1"/>
    </source>
</evidence>
<dbReference type="EMBL" id="LNXV01000003">
    <property type="protein sequence ID" value="KTC86992.1"/>
    <property type="molecule type" value="Genomic_DNA"/>
</dbReference>
<protein>
    <submittedName>
        <fullName evidence="2">IcmL-like protein</fullName>
    </submittedName>
</protein>
<gene>
    <name evidence="2" type="ORF">Lbru_0221</name>
</gene>